<keyword evidence="4" id="KW-1185">Reference proteome</keyword>
<keyword evidence="1" id="KW-0472">Membrane</keyword>
<feature type="transmembrane region" description="Helical" evidence="1">
    <location>
        <begin position="164"/>
        <end position="185"/>
    </location>
</feature>
<name>A0A5C6QES9_9GAMM</name>
<feature type="transmembrane region" description="Helical" evidence="1">
    <location>
        <begin position="128"/>
        <end position="152"/>
    </location>
</feature>
<feature type="transmembrane region" description="Helical" evidence="1">
    <location>
        <begin position="24"/>
        <end position="43"/>
    </location>
</feature>
<sequence length="270" mass="29963">MLNIHRLSILTQFELKRIFNTKNGLIALMAFCAVWFILLTYVISSATELVFSDGFKLAASSLFGSLGLSALLKWPVAEFSIYWLVAVYSFPIFTFLVSSDQTCSDRARGTLRFITLRASRSEILIGRFLGQFLTLVSLILLTLLACVILATVRDNALFLPALKQAAVLFIELAIIILPFIALMSFFNSILSSAKMSIVAGILFYTIGALLIGFIQFQLDSGLFLNFIFPGTQISSVVSLDGLDFYHYLIPILQTIVLLFVADKLLKRASI</sequence>
<evidence type="ECO:0000313" key="4">
    <source>
        <dbReference type="Proteomes" id="UP000321525"/>
    </source>
</evidence>
<organism evidence="3 5">
    <name type="scientific">Colwellia hornerae</name>
    <dbReference type="NCBI Taxonomy" id="89402"/>
    <lineage>
        <taxon>Bacteria</taxon>
        <taxon>Pseudomonadati</taxon>
        <taxon>Pseudomonadota</taxon>
        <taxon>Gammaproteobacteria</taxon>
        <taxon>Alteromonadales</taxon>
        <taxon>Colwelliaceae</taxon>
        <taxon>Colwellia</taxon>
    </lineage>
</organism>
<proteinExistence type="predicted"/>
<evidence type="ECO:0000313" key="2">
    <source>
        <dbReference type="EMBL" id="TWX57832.1"/>
    </source>
</evidence>
<dbReference type="Proteomes" id="UP000321917">
    <property type="component" value="Unassembled WGS sequence"/>
</dbReference>
<evidence type="ECO:0000313" key="3">
    <source>
        <dbReference type="EMBL" id="TWX67534.1"/>
    </source>
</evidence>
<feature type="transmembrane region" description="Helical" evidence="1">
    <location>
        <begin position="197"/>
        <end position="216"/>
    </location>
</feature>
<comment type="caution">
    <text evidence="3">The sequence shown here is derived from an EMBL/GenBank/DDBJ whole genome shotgun (WGS) entry which is preliminary data.</text>
</comment>
<dbReference type="AlphaFoldDB" id="A0A5C6QES9"/>
<keyword evidence="1" id="KW-1133">Transmembrane helix</keyword>
<dbReference type="RefSeq" id="WP_146799867.1">
    <property type="nucleotide sequence ID" value="NZ_VOLP01000016.1"/>
</dbReference>
<accession>A0A5C6QES9</accession>
<evidence type="ECO:0000313" key="5">
    <source>
        <dbReference type="Proteomes" id="UP000321917"/>
    </source>
</evidence>
<protein>
    <recommendedName>
        <fullName evidence="6">ABC transporter permease subunit</fullName>
    </recommendedName>
</protein>
<dbReference type="Proteomes" id="UP000321525">
    <property type="component" value="Unassembled WGS sequence"/>
</dbReference>
<feature type="transmembrane region" description="Helical" evidence="1">
    <location>
        <begin position="244"/>
        <end position="261"/>
    </location>
</feature>
<evidence type="ECO:0000256" key="1">
    <source>
        <dbReference type="SAM" id="Phobius"/>
    </source>
</evidence>
<gene>
    <name evidence="2" type="ORF">ESZ26_12740</name>
    <name evidence="3" type="ORF">ESZ27_08610</name>
</gene>
<dbReference type="OrthoDB" id="6398332at2"/>
<dbReference type="EMBL" id="VOLR01000017">
    <property type="protein sequence ID" value="TWX57832.1"/>
    <property type="molecule type" value="Genomic_DNA"/>
</dbReference>
<dbReference type="EMBL" id="VOLQ01000013">
    <property type="protein sequence ID" value="TWX67534.1"/>
    <property type="molecule type" value="Genomic_DNA"/>
</dbReference>
<feature type="transmembrane region" description="Helical" evidence="1">
    <location>
        <begin position="80"/>
        <end position="98"/>
    </location>
</feature>
<reference evidence="3 5" key="1">
    <citation type="submission" date="2019-07" db="EMBL/GenBank/DDBJ databases">
        <title>Genomes of sea-ice associated Colwellia species.</title>
        <authorList>
            <person name="Bowman J.P."/>
        </authorList>
    </citation>
    <scope>NUCLEOTIDE SEQUENCE [LARGE SCALE GENOMIC DNA]</scope>
    <source>
        <strain evidence="2 4">ACAM 607</strain>
        <strain evidence="3 5">IC036</strain>
    </source>
</reference>
<keyword evidence="1" id="KW-0812">Transmembrane</keyword>
<evidence type="ECO:0008006" key="6">
    <source>
        <dbReference type="Google" id="ProtNLM"/>
    </source>
</evidence>